<feature type="transmembrane region" description="Helical" evidence="1">
    <location>
        <begin position="6"/>
        <end position="24"/>
    </location>
</feature>
<dbReference type="RefSeq" id="WP_354088633.1">
    <property type="nucleotide sequence ID" value="NZ_JBEPTF010000002.1"/>
</dbReference>
<feature type="transmembrane region" description="Helical" evidence="1">
    <location>
        <begin position="44"/>
        <end position="64"/>
    </location>
</feature>
<evidence type="ECO:0000313" key="3">
    <source>
        <dbReference type="Proteomes" id="UP001549313"/>
    </source>
</evidence>
<keyword evidence="3" id="KW-1185">Reference proteome</keyword>
<comment type="caution">
    <text evidence="2">The sequence shown here is derived from an EMBL/GenBank/DDBJ whole genome shotgun (WGS) entry which is preliminary data.</text>
</comment>
<feature type="transmembrane region" description="Helical" evidence="1">
    <location>
        <begin position="70"/>
        <end position="87"/>
    </location>
</feature>
<reference evidence="2 3" key="1">
    <citation type="submission" date="2024-06" db="EMBL/GenBank/DDBJ databases">
        <title>Sorghum-associated microbial communities from plants grown in Nebraska, USA.</title>
        <authorList>
            <person name="Schachtman D."/>
        </authorList>
    </citation>
    <scope>NUCLEOTIDE SEQUENCE [LARGE SCALE GENOMIC DNA]</scope>
    <source>
        <strain evidence="2 3">2814</strain>
    </source>
</reference>
<keyword evidence="1" id="KW-0812">Transmembrane</keyword>
<evidence type="ECO:0000313" key="2">
    <source>
        <dbReference type="EMBL" id="MET4683675.1"/>
    </source>
</evidence>
<proteinExistence type="predicted"/>
<dbReference type="EMBL" id="JBEPTF010000002">
    <property type="protein sequence ID" value="MET4683675.1"/>
    <property type="molecule type" value="Genomic_DNA"/>
</dbReference>
<organism evidence="2 3">
    <name type="scientific">Brevundimonas faecalis</name>
    <dbReference type="NCBI Taxonomy" id="947378"/>
    <lineage>
        <taxon>Bacteria</taxon>
        <taxon>Pseudomonadati</taxon>
        <taxon>Pseudomonadota</taxon>
        <taxon>Alphaproteobacteria</taxon>
        <taxon>Caulobacterales</taxon>
        <taxon>Caulobacteraceae</taxon>
        <taxon>Brevundimonas</taxon>
    </lineage>
</organism>
<protein>
    <submittedName>
        <fullName evidence="2">Uncharacterized protein</fullName>
    </submittedName>
</protein>
<name>A0ABV2RAR9_9CAUL</name>
<keyword evidence="1" id="KW-1133">Transmembrane helix</keyword>
<keyword evidence="1" id="KW-0472">Membrane</keyword>
<gene>
    <name evidence="2" type="ORF">ABIE19_001605</name>
</gene>
<dbReference type="Proteomes" id="UP001549313">
    <property type="component" value="Unassembled WGS sequence"/>
</dbReference>
<accession>A0ABV2RAR9</accession>
<evidence type="ECO:0000256" key="1">
    <source>
        <dbReference type="SAM" id="Phobius"/>
    </source>
</evidence>
<sequence>MTWLDWIAALASGYASAVLQLRAVALKPKMGEYPEGPGDVRRALFILSLVMGAYALTVAVGDYQASRTEALIASAVAYTAHVLWRNVRRQHLG</sequence>